<sequence length="106" mass="12236">MWDEGDKNPDDYMLPKPLHCCYSSMQWSEGFAQNLTKLDVSSSKKLEDIISKEKATSNVTENDECLVTPFQKLEYLVLNDLPALKSIYWSPLSFPRLKEIFIKKTA</sequence>
<protein>
    <submittedName>
        <fullName evidence="3">Probable disease resistance protein At4g14610</fullName>
    </submittedName>
</protein>
<keyword evidence="2" id="KW-1185">Reference proteome</keyword>
<dbReference type="GeneID" id="130496099"/>
<organism evidence="2 3">
    <name type="scientific">Raphanus sativus</name>
    <name type="common">Radish</name>
    <name type="synonym">Raphanus raphanistrum var. sativus</name>
    <dbReference type="NCBI Taxonomy" id="3726"/>
    <lineage>
        <taxon>Eukaryota</taxon>
        <taxon>Viridiplantae</taxon>
        <taxon>Streptophyta</taxon>
        <taxon>Embryophyta</taxon>
        <taxon>Tracheophyta</taxon>
        <taxon>Spermatophyta</taxon>
        <taxon>Magnoliopsida</taxon>
        <taxon>eudicotyledons</taxon>
        <taxon>Gunneridae</taxon>
        <taxon>Pentapetalae</taxon>
        <taxon>rosids</taxon>
        <taxon>malvids</taxon>
        <taxon>Brassicales</taxon>
        <taxon>Brassicaceae</taxon>
        <taxon>Brassiceae</taxon>
        <taxon>Raphanus</taxon>
    </lineage>
</organism>
<dbReference type="OrthoDB" id="1112588at2759"/>
<feature type="domain" description="Disease resistance protein At4g27190-like leucine-rich repeats" evidence="1">
    <location>
        <begin position="32"/>
        <end position="103"/>
    </location>
</feature>
<gene>
    <name evidence="3" type="primary">LOC130496099</name>
</gene>
<dbReference type="Pfam" id="PF23247">
    <property type="entry name" value="LRR_RPS2"/>
    <property type="match status" value="1"/>
</dbReference>
<dbReference type="Proteomes" id="UP000504610">
    <property type="component" value="Chromosome 1"/>
</dbReference>
<reference evidence="3" key="2">
    <citation type="submission" date="2025-08" db="UniProtKB">
        <authorList>
            <consortium name="RefSeq"/>
        </authorList>
    </citation>
    <scope>IDENTIFICATION</scope>
    <source>
        <tissue evidence="3">Leaf</tissue>
    </source>
</reference>
<dbReference type="InterPro" id="IPR032675">
    <property type="entry name" value="LRR_dom_sf"/>
</dbReference>
<dbReference type="AlphaFoldDB" id="A0A9W3BXG5"/>
<dbReference type="RefSeq" id="XP_056843856.1">
    <property type="nucleotide sequence ID" value="XM_056987876.1"/>
</dbReference>
<accession>A0A9W3BXG5</accession>
<dbReference type="Gene3D" id="3.80.10.10">
    <property type="entry name" value="Ribonuclease Inhibitor"/>
    <property type="match status" value="1"/>
</dbReference>
<dbReference type="KEGG" id="rsz:130496099"/>
<reference evidence="2" key="1">
    <citation type="journal article" date="2019" name="Database">
        <title>The radish genome database (RadishGD): an integrated information resource for radish genomics.</title>
        <authorList>
            <person name="Yu H.J."/>
            <person name="Baek S."/>
            <person name="Lee Y.J."/>
            <person name="Cho A."/>
            <person name="Mun J.H."/>
        </authorList>
    </citation>
    <scope>NUCLEOTIDE SEQUENCE [LARGE SCALE GENOMIC DNA]</scope>
    <source>
        <strain evidence="2">cv. WK10039</strain>
    </source>
</reference>
<proteinExistence type="predicted"/>
<name>A0A9W3BXG5_RAPSA</name>
<evidence type="ECO:0000313" key="2">
    <source>
        <dbReference type="Proteomes" id="UP000504610"/>
    </source>
</evidence>
<evidence type="ECO:0000259" key="1">
    <source>
        <dbReference type="Pfam" id="PF23247"/>
    </source>
</evidence>
<evidence type="ECO:0000313" key="3">
    <source>
        <dbReference type="RefSeq" id="XP_056843856.1"/>
    </source>
</evidence>
<dbReference type="InterPro" id="IPR057135">
    <property type="entry name" value="At4g27190-like_LRR"/>
</dbReference>